<dbReference type="RefSeq" id="WP_345655318.1">
    <property type="nucleotide sequence ID" value="NZ_BAABEP010000089.1"/>
</dbReference>
<reference evidence="2" key="1">
    <citation type="journal article" date="2019" name="Int. J. Syst. Evol. Microbiol.">
        <title>The Global Catalogue of Microorganisms (GCM) 10K type strain sequencing project: providing services to taxonomists for standard genome sequencing and annotation.</title>
        <authorList>
            <consortium name="The Broad Institute Genomics Platform"/>
            <consortium name="The Broad Institute Genome Sequencing Center for Infectious Disease"/>
            <person name="Wu L."/>
            <person name="Ma J."/>
        </authorList>
    </citation>
    <scope>NUCLEOTIDE SEQUENCE [LARGE SCALE GENOMIC DNA]</scope>
    <source>
        <strain evidence="2">JCM 30846</strain>
    </source>
</reference>
<gene>
    <name evidence="1" type="ORF">GCM10023082_63660</name>
</gene>
<accession>A0ABP7GE46</accession>
<sequence>MAQSVEASTPSWHEIAQLTDQRRAQWERGTARTYWAACGLTWDAVVVAPIPRALDALDALELDPRRGYPVLADYLRNRLYILVPAGTSRAVEGIDRCRALTRGAHLLLPERGHGTPSSCWLSPLRADSPLIPADSLARHLRSPHPTDRPEERP</sequence>
<dbReference type="EMBL" id="BAABEP010000089">
    <property type="protein sequence ID" value="GAA3760765.1"/>
    <property type="molecule type" value="Genomic_DNA"/>
</dbReference>
<name>A0ABP7GE46_9ACTN</name>
<proteinExistence type="predicted"/>
<dbReference type="Proteomes" id="UP001499884">
    <property type="component" value="Unassembled WGS sequence"/>
</dbReference>
<organism evidence="1 2">
    <name type="scientific">Streptomyces tremellae</name>
    <dbReference type="NCBI Taxonomy" id="1124239"/>
    <lineage>
        <taxon>Bacteria</taxon>
        <taxon>Bacillati</taxon>
        <taxon>Actinomycetota</taxon>
        <taxon>Actinomycetes</taxon>
        <taxon>Kitasatosporales</taxon>
        <taxon>Streptomycetaceae</taxon>
        <taxon>Streptomyces</taxon>
    </lineage>
</organism>
<evidence type="ECO:0000313" key="1">
    <source>
        <dbReference type="EMBL" id="GAA3760765.1"/>
    </source>
</evidence>
<evidence type="ECO:0000313" key="2">
    <source>
        <dbReference type="Proteomes" id="UP001499884"/>
    </source>
</evidence>
<comment type="caution">
    <text evidence="1">The sequence shown here is derived from an EMBL/GenBank/DDBJ whole genome shotgun (WGS) entry which is preliminary data.</text>
</comment>
<protein>
    <submittedName>
        <fullName evidence="1">Uncharacterized protein</fullName>
    </submittedName>
</protein>
<keyword evidence="2" id="KW-1185">Reference proteome</keyword>